<sequence length="103" mass="10553">MIQDPAQTSQRVKVGMIGLAAVLLLIGLAAAIFSTANRERPLIVVGGARPDVVANMAAGNQMLPIEGATSEPLAELGVAPSSTADLNLAQATRRAEPHAAKTK</sequence>
<protein>
    <submittedName>
        <fullName evidence="2">Uncharacterized protein</fullName>
    </submittedName>
</protein>
<keyword evidence="1" id="KW-0472">Membrane</keyword>
<dbReference type="EMBL" id="CZQE01000360">
    <property type="protein sequence ID" value="CUS46339.1"/>
    <property type="molecule type" value="Genomic_DNA"/>
</dbReference>
<proteinExistence type="predicted"/>
<name>A0A160TR96_9ZZZZ</name>
<evidence type="ECO:0000313" key="2">
    <source>
        <dbReference type="EMBL" id="CUS46339.1"/>
    </source>
</evidence>
<keyword evidence="1" id="KW-0812">Transmembrane</keyword>
<gene>
    <name evidence="2" type="ORF">MGWOODY_Smn895</name>
</gene>
<evidence type="ECO:0000256" key="1">
    <source>
        <dbReference type="SAM" id="Phobius"/>
    </source>
</evidence>
<organism evidence="2">
    <name type="scientific">hydrothermal vent metagenome</name>
    <dbReference type="NCBI Taxonomy" id="652676"/>
    <lineage>
        <taxon>unclassified sequences</taxon>
        <taxon>metagenomes</taxon>
        <taxon>ecological metagenomes</taxon>
    </lineage>
</organism>
<reference evidence="2" key="1">
    <citation type="submission" date="2015-10" db="EMBL/GenBank/DDBJ databases">
        <authorList>
            <person name="Gilbert D.G."/>
        </authorList>
    </citation>
    <scope>NUCLEOTIDE SEQUENCE</scope>
</reference>
<accession>A0A160TR96</accession>
<keyword evidence="1" id="KW-1133">Transmembrane helix</keyword>
<dbReference type="AlphaFoldDB" id="A0A160TR96"/>
<feature type="transmembrane region" description="Helical" evidence="1">
    <location>
        <begin position="12"/>
        <end position="33"/>
    </location>
</feature>